<dbReference type="PANTHER" id="PTHR44379:SF5">
    <property type="entry name" value="OXIDOREDUCTASE WITH IRON-SULFUR SUBUNIT"/>
    <property type="match status" value="1"/>
</dbReference>
<dbReference type="InterPro" id="IPR012675">
    <property type="entry name" value="Beta-grasp_dom_sf"/>
</dbReference>
<dbReference type="GO" id="GO:0016491">
    <property type="term" value="F:oxidoreductase activity"/>
    <property type="evidence" value="ECO:0007669"/>
    <property type="project" value="UniProtKB-KW"/>
</dbReference>
<gene>
    <name evidence="8" type="ORF">SAMN06296020_11090</name>
</gene>
<keyword evidence="1" id="KW-0001">2Fe-2S</keyword>
<reference evidence="8" key="1">
    <citation type="submission" date="2017-05" db="EMBL/GenBank/DDBJ databases">
        <authorList>
            <person name="Varghese N."/>
            <person name="Submissions S."/>
        </authorList>
    </citation>
    <scope>NUCLEOTIDE SEQUENCE</scope>
    <source>
        <strain evidence="8">Su22</strain>
    </source>
</reference>
<feature type="domain" description="2Fe-2S ferredoxin-type" evidence="7">
    <location>
        <begin position="1"/>
        <end position="76"/>
    </location>
</feature>
<dbReference type="AlphaFoldDB" id="A0AA46AJJ4"/>
<dbReference type="RefSeq" id="WP_283409876.1">
    <property type="nucleotide sequence ID" value="NZ_FXUF01000010.1"/>
</dbReference>
<dbReference type="PANTHER" id="PTHR44379">
    <property type="entry name" value="OXIDOREDUCTASE WITH IRON-SULFUR SUBUNIT"/>
    <property type="match status" value="1"/>
</dbReference>
<dbReference type="InterPro" id="IPR051452">
    <property type="entry name" value="Diverse_Oxidoreductases"/>
</dbReference>
<dbReference type="GO" id="GO:0046872">
    <property type="term" value="F:metal ion binding"/>
    <property type="evidence" value="ECO:0007669"/>
    <property type="project" value="UniProtKB-KW"/>
</dbReference>
<dbReference type="InterPro" id="IPR036010">
    <property type="entry name" value="2Fe-2S_ferredoxin-like_sf"/>
</dbReference>
<dbReference type="Proteomes" id="UP001158066">
    <property type="component" value="Unassembled WGS sequence"/>
</dbReference>
<keyword evidence="9" id="KW-1185">Reference proteome</keyword>
<dbReference type="SUPFAM" id="SSF54292">
    <property type="entry name" value="2Fe-2S ferredoxin-like"/>
    <property type="match status" value="1"/>
</dbReference>
<dbReference type="EMBL" id="FXUF01000010">
    <property type="protein sequence ID" value="SMP62784.1"/>
    <property type="molecule type" value="Genomic_DNA"/>
</dbReference>
<organism evidence="8 9">
    <name type="scientific">Anoxynatronum buryatiense</name>
    <dbReference type="NCBI Taxonomy" id="489973"/>
    <lineage>
        <taxon>Bacteria</taxon>
        <taxon>Bacillati</taxon>
        <taxon>Bacillota</taxon>
        <taxon>Clostridia</taxon>
        <taxon>Eubacteriales</taxon>
        <taxon>Clostridiaceae</taxon>
        <taxon>Anoxynatronum</taxon>
    </lineage>
</organism>
<protein>
    <submittedName>
        <fullName evidence="8">Carbon-monoxide dehydrogenase small subunit</fullName>
    </submittedName>
</protein>
<evidence type="ECO:0000256" key="4">
    <source>
        <dbReference type="ARBA" id="ARBA00023004"/>
    </source>
</evidence>
<dbReference type="InterPro" id="IPR036884">
    <property type="entry name" value="2Fe-2S-bd_dom_sf"/>
</dbReference>
<dbReference type="Pfam" id="PF01799">
    <property type="entry name" value="Fer2_2"/>
    <property type="match status" value="1"/>
</dbReference>
<dbReference type="InterPro" id="IPR001041">
    <property type="entry name" value="2Fe-2S_ferredoxin-type"/>
</dbReference>
<dbReference type="Gene3D" id="3.10.20.30">
    <property type="match status" value="1"/>
</dbReference>
<keyword evidence="5" id="KW-0411">Iron-sulfur</keyword>
<dbReference type="SUPFAM" id="SSF47741">
    <property type="entry name" value="CO dehydrogenase ISP C-domain like"/>
    <property type="match status" value="1"/>
</dbReference>
<evidence type="ECO:0000256" key="3">
    <source>
        <dbReference type="ARBA" id="ARBA00023002"/>
    </source>
</evidence>
<dbReference type="PROSITE" id="PS00197">
    <property type="entry name" value="2FE2S_FER_1"/>
    <property type="match status" value="1"/>
</dbReference>
<dbReference type="InterPro" id="IPR002888">
    <property type="entry name" value="2Fe-2S-bd"/>
</dbReference>
<accession>A0AA46AJJ4</accession>
<dbReference type="Gene3D" id="1.10.150.120">
    <property type="entry name" value="[2Fe-2S]-binding domain"/>
    <property type="match status" value="1"/>
</dbReference>
<name>A0AA46AJJ4_9CLOT</name>
<keyword evidence="4" id="KW-0408">Iron</keyword>
<proteinExistence type="predicted"/>
<dbReference type="PROSITE" id="PS51085">
    <property type="entry name" value="2FE2S_FER_2"/>
    <property type="match status" value="1"/>
</dbReference>
<dbReference type="CDD" id="cd00207">
    <property type="entry name" value="fer2"/>
    <property type="match status" value="1"/>
</dbReference>
<evidence type="ECO:0000313" key="8">
    <source>
        <dbReference type="EMBL" id="SMP62784.1"/>
    </source>
</evidence>
<evidence type="ECO:0000313" key="9">
    <source>
        <dbReference type="Proteomes" id="UP001158066"/>
    </source>
</evidence>
<keyword evidence="2" id="KW-0479">Metal-binding</keyword>
<dbReference type="GO" id="GO:0051537">
    <property type="term" value="F:2 iron, 2 sulfur cluster binding"/>
    <property type="evidence" value="ECO:0007669"/>
    <property type="project" value="UniProtKB-KW"/>
</dbReference>
<evidence type="ECO:0000259" key="7">
    <source>
        <dbReference type="PROSITE" id="PS51085"/>
    </source>
</evidence>
<feature type="region of interest" description="Disordered" evidence="6">
    <location>
        <begin position="166"/>
        <end position="191"/>
    </location>
</feature>
<evidence type="ECO:0000256" key="6">
    <source>
        <dbReference type="SAM" id="MobiDB-lite"/>
    </source>
</evidence>
<keyword evidence="3" id="KW-0560">Oxidoreductase</keyword>
<sequence length="191" mass="19959">MKLNTTINGVAKILEISPDAYLVDVLRENGCLGVRQACDTGNCGVCTVHLDGRAVLSCVLLAVKAEGREITTIEGVPEAAVAIARCFVAEGADQCGYCTSGTVMNILYLEALVAQPTEAEIMHHLKGNLCRCTGYASQLRAIKAYFAAKAGREDLLPDEAAAKHLENTGATTADNVPGAARPISGEGKVAP</sequence>
<evidence type="ECO:0000256" key="5">
    <source>
        <dbReference type="ARBA" id="ARBA00023014"/>
    </source>
</evidence>
<comment type="caution">
    <text evidence="8">The sequence shown here is derived from an EMBL/GenBank/DDBJ whole genome shotgun (WGS) entry which is preliminary data.</text>
</comment>
<dbReference type="Pfam" id="PF00111">
    <property type="entry name" value="Fer2"/>
    <property type="match status" value="1"/>
</dbReference>
<evidence type="ECO:0000256" key="2">
    <source>
        <dbReference type="ARBA" id="ARBA00022723"/>
    </source>
</evidence>
<dbReference type="InterPro" id="IPR006058">
    <property type="entry name" value="2Fe2S_fd_BS"/>
</dbReference>
<evidence type="ECO:0000256" key="1">
    <source>
        <dbReference type="ARBA" id="ARBA00022714"/>
    </source>
</evidence>